<reference evidence="1" key="1">
    <citation type="submission" date="2020-08" db="EMBL/GenBank/DDBJ databases">
        <title>Genome sequencing and assembly of the red palm weevil Rhynchophorus ferrugineus.</title>
        <authorList>
            <person name="Dias G.B."/>
            <person name="Bergman C.M."/>
            <person name="Manee M."/>
        </authorList>
    </citation>
    <scope>NUCLEOTIDE SEQUENCE</scope>
    <source>
        <strain evidence="1">AA-2017</strain>
        <tissue evidence="1">Whole larva</tissue>
    </source>
</reference>
<dbReference type="Proteomes" id="UP000625711">
    <property type="component" value="Unassembled WGS sequence"/>
</dbReference>
<feature type="non-terminal residue" evidence="1">
    <location>
        <position position="14"/>
    </location>
</feature>
<gene>
    <name evidence="1" type="ORF">GWI33_009020</name>
</gene>
<protein>
    <submittedName>
        <fullName evidence="1">Uncharacterized protein</fullName>
    </submittedName>
</protein>
<name>A0A834IE06_RHYFE</name>
<organism evidence="1 2">
    <name type="scientific">Rhynchophorus ferrugineus</name>
    <name type="common">Red palm weevil</name>
    <name type="synonym">Curculio ferrugineus</name>
    <dbReference type="NCBI Taxonomy" id="354439"/>
    <lineage>
        <taxon>Eukaryota</taxon>
        <taxon>Metazoa</taxon>
        <taxon>Ecdysozoa</taxon>
        <taxon>Arthropoda</taxon>
        <taxon>Hexapoda</taxon>
        <taxon>Insecta</taxon>
        <taxon>Pterygota</taxon>
        <taxon>Neoptera</taxon>
        <taxon>Endopterygota</taxon>
        <taxon>Coleoptera</taxon>
        <taxon>Polyphaga</taxon>
        <taxon>Cucujiformia</taxon>
        <taxon>Curculionidae</taxon>
        <taxon>Dryophthorinae</taxon>
        <taxon>Rhynchophorus</taxon>
    </lineage>
</organism>
<evidence type="ECO:0000313" key="1">
    <source>
        <dbReference type="EMBL" id="KAF7277236.1"/>
    </source>
</evidence>
<proteinExistence type="predicted"/>
<comment type="caution">
    <text evidence="1">The sequence shown here is derived from an EMBL/GenBank/DDBJ whole genome shotgun (WGS) entry which is preliminary data.</text>
</comment>
<accession>A0A834IE06</accession>
<dbReference type="EMBL" id="JAACXV010003343">
    <property type="protein sequence ID" value="KAF7277236.1"/>
    <property type="molecule type" value="Genomic_DNA"/>
</dbReference>
<evidence type="ECO:0000313" key="2">
    <source>
        <dbReference type="Proteomes" id="UP000625711"/>
    </source>
</evidence>
<sequence length="14" mass="1667">MVLEDAEHRGRPKE</sequence>
<keyword evidence="2" id="KW-1185">Reference proteome</keyword>